<dbReference type="InterPro" id="IPR036390">
    <property type="entry name" value="WH_DNA-bd_sf"/>
</dbReference>
<organism evidence="3 4">
    <name type="scientific">Marinobacterium aestuariivivens</name>
    <dbReference type="NCBI Taxonomy" id="1698799"/>
    <lineage>
        <taxon>Bacteria</taxon>
        <taxon>Pseudomonadati</taxon>
        <taxon>Pseudomonadota</taxon>
        <taxon>Gammaproteobacteria</taxon>
        <taxon>Oceanospirillales</taxon>
        <taxon>Oceanospirillaceae</taxon>
        <taxon>Marinobacterium</taxon>
    </lineage>
</organism>
<protein>
    <submittedName>
        <fullName evidence="3">Helix-turn-helix transcriptional regulator</fullName>
    </submittedName>
</protein>
<reference evidence="4" key="1">
    <citation type="journal article" date="2019" name="Int. J. Syst. Evol. Microbiol.">
        <title>The Global Catalogue of Microorganisms (GCM) 10K type strain sequencing project: providing services to taxonomists for standard genome sequencing and annotation.</title>
        <authorList>
            <consortium name="The Broad Institute Genomics Platform"/>
            <consortium name="The Broad Institute Genome Sequencing Center for Infectious Disease"/>
            <person name="Wu L."/>
            <person name="Ma J."/>
        </authorList>
    </citation>
    <scope>NUCLEOTIDE SEQUENCE [LARGE SCALE GENOMIC DNA]</scope>
    <source>
        <strain evidence="4">NBRC 111756</strain>
    </source>
</reference>
<dbReference type="SUPFAM" id="SSF46785">
    <property type="entry name" value="Winged helix' DNA-binding domain"/>
    <property type="match status" value="1"/>
</dbReference>
<evidence type="ECO:0000259" key="1">
    <source>
        <dbReference type="Pfam" id="PF08279"/>
    </source>
</evidence>
<feature type="domain" description="WYL" evidence="2">
    <location>
        <begin position="137"/>
        <end position="203"/>
    </location>
</feature>
<feature type="domain" description="Helix-turn-helix type 11" evidence="1">
    <location>
        <begin position="6"/>
        <end position="59"/>
    </location>
</feature>
<dbReference type="RefSeq" id="WP_379910075.1">
    <property type="nucleotide sequence ID" value="NZ_JBHSWE010000001.1"/>
</dbReference>
<sequence length="232" mass="26560">MSRTERLLDILQILRRHRRPVRGAVLAEETGVSLRTLYRDIATLQSMGAEIDGEPGLGYVLKPGFLLPPLMFSPEEIEALALGLNWAGHRTDGPMGQAARDAMAKLGAVLPPELRQRFEDDALVVVPCRPQPPREDLPLIRRALNEECKLSLDYADQKGARTERVVWPVTVGFFDSTQVLAAWCELRNDYRHFRVDRIREARVLSEKTPKRRYQMMKEWRKTLLTKTDSGER</sequence>
<dbReference type="Gene3D" id="1.10.10.10">
    <property type="entry name" value="Winged helix-like DNA-binding domain superfamily/Winged helix DNA-binding domain"/>
    <property type="match status" value="1"/>
</dbReference>
<name>A0ABW2A276_9GAMM</name>
<evidence type="ECO:0000259" key="2">
    <source>
        <dbReference type="Pfam" id="PF13280"/>
    </source>
</evidence>
<evidence type="ECO:0000313" key="4">
    <source>
        <dbReference type="Proteomes" id="UP001596422"/>
    </source>
</evidence>
<gene>
    <name evidence="3" type="ORF">ACFQDL_16965</name>
</gene>
<proteinExistence type="predicted"/>
<dbReference type="InterPro" id="IPR013196">
    <property type="entry name" value="HTH_11"/>
</dbReference>
<dbReference type="PROSITE" id="PS52050">
    <property type="entry name" value="WYL"/>
    <property type="match status" value="1"/>
</dbReference>
<dbReference type="InterPro" id="IPR026881">
    <property type="entry name" value="WYL_dom"/>
</dbReference>
<dbReference type="InterPro" id="IPR051534">
    <property type="entry name" value="CBASS_pafABC_assoc_protein"/>
</dbReference>
<dbReference type="InterPro" id="IPR036388">
    <property type="entry name" value="WH-like_DNA-bd_sf"/>
</dbReference>
<dbReference type="EMBL" id="JBHSWE010000001">
    <property type="protein sequence ID" value="MFC6671572.1"/>
    <property type="molecule type" value="Genomic_DNA"/>
</dbReference>
<dbReference type="Pfam" id="PF13280">
    <property type="entry name" value="WYL"/>
    <property type="match status" value="1"/>
</dbReference>
<comment type="caution">
    <text evidence="3">The sequence shown here is derived from an EMBL/GenBank/DDBJ whole genome shotgun (WGS) entry which is preliminary data.</text>
</comment>
<dbReference type="PANTHER" id="PTHR34580:SF3">
    <property type="entry name" value="PROTEIN PAFB"/>
    <property type="match status" value="1"/>
</dbReference>
<dbReference type="Pfam" id="PF08279">
    <property type="entry name" value="HTH_11"/>
    <property type="match status" value="1"/>
</dbReference>
<dbReference type="Proteomes" id="UP001596422">
    <property type="component" value="Unassembled WGS sequence"/>
</dbReference>
<dbReference type="PANTHER" id="PTHR34580">
    <property type="match status" value="1"/>
</dbReference>
<keyword evidence="4" id="KW-1185">Reference proteome</keyword>
<evidence type="ECO:0000313" key="3">
    <source>
        <dbReference type="EMBL" id="MFC6671572.1"/>
    </source>
</evidence>
<accession>A0ABW2A276</accession>